<dbReference type="Gene3D" id="1.25.40.20">
    <property type="entry name" value="Ankyrin repeat-containing domain"/>
    <property type="match status" value="1"/>
</dbReference>
<dbReference type="Pfam" id="PF12796">
    <property type="entry name" value="Ank_2"/>
    <property type="match status" value="1"/>
</dbReference>
<evidence type="ECO:0000313" key="4">
    <source>
        <dbReference type="EMBL" id="ORY03170.1"/>
    </source>
</evidence>
<evidence type="ECO:0000256" key="1">
    <source>
        <dbReference type="ARBA" id="ARBA00022737"/>
    </source>
</evidence>
<dbReference type="STRING" id="1754190.A0A1Y1YYQ6"/>
<dbReference type="AlphaFoldDB" id="A0A1Y1YYQ6"/>
<reference evidence="4 5" key="1">
    <citation type="submission" date="2016-08" db="EMBL/GenBank/DDBJ databases">
        <title>A Parts List for Fungal Cellulosomes Revealed by Comparative Genomics.</title>
        <authorList>
            <consortium name="DOE Joint Genome Institute"/>
            <person name="Haitjema C.H."/>
            <person name="Gilmore S.P."/>
            <person name="Henske J.K."/>
            <person name="Solomon K.V."/>
            <person name="De Groot R."/>
            <person name="Kuo A."/>
            <person name="Mondo S.J."/>
            <person name="Salamov A.A."/>
            <person name="Labutti K."/>
            <person name="Zhao Z."/>
            <person name="Chiniquy J."/>
            <person name="Barry K."/>
            <person name="Brewer H.M."/>
            <person name="Purvine S.O."/>
            <person name="Wright A.T."/>
            <person name="Boxma B."/>
            <person name="Van Alen T."/>
            <person name="Hackstein J.H."/>
            <person name="Baker S.E."/>
            <person name="Grigoriev I.V."/>
            <person name="O'Malley M.A."/>
        </authorList>
    </citation>
    <scope>NUCLEOTIDE SEQUENCE [LARGE SCALE GENOMIC DNA]</scope>
    <source>
        <strain evidence="4 5">G1</strain>
    </source>
</reference>
<gene>
    <name evidence="4" type="ORF">LY90DRAFT_309969</name>
</gene>
<dbReference type="PANTHER" id="PTHR24126">
    <property type="entry name" value="ANKYRIN REPEAT, PH AND SEC7 DOMAIN CONTAINING PROTEIN SECG-RELATED"/>
    <property type="match status" value="1"/>
</dbReference>
<feature type="non-terminal residue" evidence="4">
    <location>
        <position position="108"/>
    </location>
</feature>
<proteinExistence type="predicted"/>
<dbReference type="PROSITE" id="PS50088">
    <property type="entry name" value="ANK_REPEAT"/>
    <property type="match status" value="2"/>
</dbReference>
<keyword evidence="5" id="KW-1185">Reference proteome</keyword>
<feature type="repeat" description="ANK" evidence="3">
    <location>
        <begin position="4"/>
        <end position="36"/>
    </location>
</feature>
<dbReference type="Pfam" id="PF00023">
    <property type="entry name" value="Ank"/>
    <property type="match status" value="1"/>
</dbReference>
<keyword evidence="1" id="KW-0677">Repeat</keyword>
<accession>A0A1Y1YYQ6</accession>
<dbReference type="OrthoDB" id="366390at2759"/>
<dbReference type="PROSITE" id="PS50297">
    <property type="entry name" value="ANK_REP_REGION"/>
    <property type="match status" value="2"/>
</dbReference>
<protein>
    <submittedName>
        <fullName evidence="4">Putative ankyrin repeat protein</fullName>
    </submittedName>
</protein>
<comment type="caution">
    <text evidence="4">The sequence shown here is derived from an EMBL/GenBank/DDBJ whole genome shotgun (WGS) entry which is preliminary data.</text>
</comment>
<dbReference type="Proteomes" id="UP000193920">
    <property type="component" value="Unassembled WGS sequence"/>
</dbReference>
<organism evidence="4 5">
    <name type="scientific">Neocallimastix californiae</name>
    <dbReference type="NCBI Taxonomy" id="1754190"/>
    <lineage>
        <taxon>Eukaryota</taxon>
        <taxon>Fungi</taxon>
        <taxon>Fungi incertae sedis</taxon>
        <taxon>Chytridiomycota</taxon>
        <taxon>Chytridiomycota incertae sedis</taxon>
        <taxon>Neocallimastigomycetes</taxon>
        <taxon>Neocallimastigales</taxon>
        <taxon>Neocallimastigaceae</taxon>
        <taxon>Neocallimastix</taxon>
    </lineage>
</organism>
<evidence type="ECO:0000256" key="3">
    <source>
        <dbReference type="PROSITE-ProRule" id="PRU00023"/>
    </source>
</evidence>
<feature type="repeat" description="ANK" evidence="3">
    <location>
        <begin position="76"/>
        <end position="108"/>
    </location>
</feature>
<dbReference type="EMBL" id="MCOG01000481">
    <property type="protein sequence ID" value="ORY03170.1"/>
    <property type="molecule type" value="Genomic_DNA"/>
</dbReference>
<keyword evidence="2 3" id="KW-0040">ANK repeat</keyword>
<dbReference type="PANTHER" id="PTHR24126:SF14">
    <property type="entry name" value="ANK_REP_REGION DOMAIN-CONTAINING PROTEIN"/>
    <property type="match status" value="1"/>
</dbReference>
<dbReference type="InterPro" id="IPR002110">
    <property type="entry name" value="Ankyrin_rpt"/>
</dbReference>
<feature type="non-terminal residue" evidence="4">
    <location>
        <position position="1"/>
    </location>
</feature>
<name>A0A1Y1YYQ6_9FUNG</name>
<dbReference type="SMART" id="SM00248">
    <property type="entry name" value="ANK"/>
    <property type="match status" value="3"/>
</dbReference>
<dbReference type="InterPro" id="IPR036770">
    <property type="entry name" value="Ankyrin_rpt-contain_sf"/>
</dbReference>
<sequence>KDDDSNTALIYACIRNDEKLVKYLVDIGAEINVKNKYCETPLICSCYNNNTYKSINFETVKFLVENGAELNDIDEVGNSALLYACTRNETNIIKYLVEKGANLKIKNK</sequence>
<dbReference type="SUPFAM" id="SSF48403">
    <property type="entry name" value="Ankyrin repeat"/>
    <property type="match status" value="1"/>
</dbReference>
<evidence type="ECO:0000256" key="2">
    <source>
        <dbReference type="ARBA" id="ARBA00023043"/>
    </source>
</evidence>
<evidence type="ECO:0000313" key="5">
    <source>
        <dbReference type="Proteomes" id="UP000193920"/>
    </source>
</evidence>